<comment type="catalytic activity">
    <reaction evidence="11">
        <text>ATP + H2O = ADP + phosphate + H(+)</text>
        <dbReference type="Rhea" id="RHEA:13065"/>
        <dbReference type="ChEBI" id="CHEBI:15377"/>
        <dbReference type="ChEBI" id="CHEBI:15378"/>
        <dbReference type="ChEBI" id="CHEBI:30616"/>
        <dbReference type="ChEBI" id="CHEBI:43474"/>
        <dbReference type="ChEBI" id="CHEBI:456216"/>
        <dbReference type="EC" id="5.6.2.3"/>
    </reaction>
</comment>
<evidence type="ECO:0000256" key="10">
    <source>
        <dbReference type="ARBA" id="ARBA00044969"/>
    </source>
</evidence>
<dbReference type="InterPro" id="IPR027417">
    <property type="entry name" value="P-loop_NTPase"/>
</dbReference>
<comment type="caution">
    <text evidence="13">The sequence shown here is derived from an EMBL/GenBank/DDBJ whole genome shotgun (WGS) entry which is preliminary data.</text>
</comment>
<keyword evidence="9" id="KW-0413">Isomerase</keyword>
<evidence type="ECO:0000256" key="1">
    <source>
        <dbReference type="ARBA" id="ARBA00008428"/>
    </source>
</evidence>
<dbReference type="SUPFAM" id="SSF52540">
    <property type="entry name" value="P-loop containing nucleoside triphosphate hydrolases"/>
    <property type="match status" value="1"/>
</dbReference>
<protein>
    <recommendedName>
        <fullName evidence="10">DNA 5'-3' helicase</fullName>
        <ecNumber evidence="10">5.6.2.3</ecNumber>
    </recommendedName>
</protein>
<dbReference type="InterPro" id="IPR007694">
    <property type="entry name" value="DNA_helicase_DnaB-like_C"/>
</dbReference>
<evidence type="ECO:0000259" key="12">
    <source>
        <dbReference type="PROSITE" id="PS51199"/>
    </source>
</evidence>
<dbReference type="InterPro" id="IPR007693">
    <property type="entry name" value="DNA_helicase_DnaB-like_N"/>
</dbReference>
<evidence type="ECO:0000256" key="5">
    <source>
        <dbReference type="ARBA" id="ARBA00022801"/>
    </source>
</evidence>
<dbReference type="Gene3D" id="1.10.860.10">
    <property type="entry name" value="DNAb Helicase, Chain A"/>
    <property type="match status" value="1"/>
</dbReference>
<keyword evidence="6 13" id="KW-0347">Helicase</keyword>
<gene>
    <name evidence="13" type="ORF">SGN30_31105</name>
</gene>
<sequence length="467" mass="51407">MNPNDIPMDELSGFDEQPAPLTAELAERAVLSILANFPDAFDQVADRLQAECFANTNNRTIYLELCKQANAGKGFDRVSLIQALMGVLDPVMVHEVLATSDFSARGLSRQVDTLVDLYKSRQLHALSFRMAELAYGEGPASDRIDQAQAALQSLEVQGGEDEWVDAYTAAIEHSELIDARERGEVSGLPTGYQDLDALLDGGPVRGNLMILGARPAMGKTALAMSVGLNMAERVSAGFVSLEMPHSDVRDRQTAILGRVSIGDIKRPKRGEGLDFSRIVDAVERSKQLRWYVTAKSQINIQQLRSMARKLKRTKGLDVLLVDYLGLMEGIPGKKYGASKVYEVQDITIGLKSLAKELDIVVIALAQVGRGSDPKKPPTLRDLRDSGSIEQDADIVAFIHRPIQEQPELGEHFKNYALLRVAKNRQGATGDVHLFYRGEITGFEQWHGAIPEQKAEAAEPYKPRRGMD</sequence>
<dbReference type="EMBL" id="JAWWMZ010000022">
    <property type="protein sequence ID" value="MDX4957891.1"/>
    <property type="molecule type" value="Genomic_DNA"/>
</dbReference>
<name>A0AAJ2R5C9_DELAC</name>
<dbReference type="RefSeq" id="WP_319076957.1">
    <property type="nucleotide sequence ID" value="NZ_JAWWMZ010000022.1"/>
</dbReference>
<reference evidence="13" key="1">
    <citation type="submission" date="2023-11" db="EMBL/GenBank/DDBJ databases">
        <title>Identification and selenium tolerance of Delftia acidovorans R3-25.</title>
        <authorList>
            <person name="Zhang S."/>
            <person name="Liu Y."/>
            <person name="Guo Y."/>
        </authorList>
    </citation>
    <scope>NUCLEOTIDE SEQUENCE</scope>
    <source>
        <strain evidence="13">R3-25</strain>
    </source>
</reference>
<evidence type="ECO:0000256" key="9">
    <source>
        <dbReference type="ARBA" id="ARBA00023235"/>
    </source>
</evidence>
<dbReference type="PANTHER" id="PTHR30153:SF2">
    <property type="entry name" value="REPLICATIVE DNA HELICASE"/>
    <property type="match status" value="1"/>
</dbReference>
<evidence type="ECO:0000256" key="4">
    <source>
        <dbReference type="ARBA" id="ARBA00022741"/>
    </source>
</evidence>
<dbReference type="GO" id="GO:0005829">
    <property type="term" value="C:cytosol"/>
    <property type="evidence" value="ECO:0007669"/>
    <property type="project" value="TreeGrafter"/>
</dbReference>
<keyword evidence="8" id="KW-0238">DNA-binding</keyword>
<dbReference type="Pfam" id="PF00772">
    <property type="entry name" value="DnaB"/>
    <property type="match status" value="1"/>
</dbReference>
<dbReference type="SUPFAM" id="SSF48024">
    <property type="entry name" value="N-terminal domain of DnaB helicase"/>
    <property type="match status" value="1"/>
</dbReference>
<evidence type="ECO:0000256" key="7">
    <source>
        <dbReference type="ARBA" id="ARBA00022840"/>
    </source>
</evidence>
<dbReference type="GO" id="GO:1990077">
    <property type="term" value="C:primosome complex"/>
    <property type="evidence" value="ECO:0007669"/>
    <property type="project" value="UniProtKB-KW"/>
</dbReference>
<keyword evidence="5" id="KW-0378">Hydrolase</keyword>
<dbReference type="GO" id="GO:0006269">
    <property type="term" value="P:DNA replication, synthesis of primer"/>
    <property type="evidence" value="ECO:0007669"/>
    <property type="project" value="UniProtKB-KW"/>
</dbReference>
<evidence type="ECO:0000256" key="6">
    <source>
        <dbReference type="ARBA" id="ARBA00022806"/>
    </source>
</evidence>
<evidence type="ECO:0000256" key="11">
    <source>
        <dbReference type="ARBA" id="ARBA00048954"/>
    </source>
</evidence>
<evidence type="ECO:0000256" key="2">
    <source>
        <dbReference type="ARBA" id="ARBA00022515"/>
    </source>
</evidence>
<keyword evidence="7" id="KW-0067">ATP-binding</keyword>
<dbReference type="InterPro" id="IPR036185">
    <property type="entry name" value="DNA_heli_DnaB-like_N_sf"/>
</dbReference>
<dbReference type="AlphaFoldDB" id="A0AAJ2R5C9"/>
<evidence type="ECO:0000313" key="13">
    <source>
        <dbReference type="EMBL" id="MDX4957891.1"/>
    </source>
</evidence>
<keyword evidence="4" id="KW-0547">Nucleotide-binding</keyword>
<dbReference type="PROSITE" id="PS51199">
    <property type="entry name" value="SF4_HELICASE"/>
    <property type="match status" value="1"/>
</dbReference>
<proteinExistence type="inferred from homology"/>
<organism evidence="13 14">
    <name type="scientific">Delftia acidovorans</name>
    <name type="common">Pseudomonas acidovorans</name>
    <name type="synonym">Comamonas acidovorans</name>
    <dbReference type="NCBI Taxonomy" id="80866"/>
    <lineage>
        <taxon>Bacteria</taxon>
        <taxon>Pseudomonadati</taxon>
        <taxon>Pseudomonadota</taxon>
        <taxon>Betaproteobacteria</taxon>
        <taxon>Burkholderiales</taxon>
        <taxon>Comamonadaceae</taxon>
        <taxon>Delftia</taxon>
    </lineage>
</organism>
<dbReference type="InterPro" id="IPR016136">
    <property type="entry name" value="DNA_helicase_N/primase_C"/>
</dbReference>
<dbReference type="GO" id="GO:0005524">
    <property type="term" value="F:ATP binding"/>
    <property type="evidence" value="ECO:0007669"/>
    <property type="project" value="UniProtKB-KW"/>
</dbReference>
<dbReference type="Gene3D" id="3.40.50.300">
    <property type="entry name" value="P-loop containing nucleotide triphosphate hydrolases"/>
    <property type="match status" value="1"/>
</dbReference>
<dbReference type="GO" id="GO:0043139">
    <property type="term" value="F:5'-3' DNA helicase activity"/>
    <property type="evidence" value="ECO:0007669"/>
    <property type="project" value="UniProtKB-EC"/>
</dbReference>
<dbReference type="Proteomes" id="UP001287445">
    <property type="component" value="Unassembled WGS sequence"/>
</dbReference>
<dbReference type="EC" id="5.6.2.3" evidence="10"/>
<evidence type="ECO:0000256" key="3">
    <source>
        <dbReference type="ARBA" id="ARBA00022705"/>
    </source>
</evidence>
<dbReference type="Pfam" id="PF03796">
    <property type="entry name" value="DnaB_C"/>
    <property type="match status" value="1"/>
</dbReference>
<feature type="domain" description="SF4 helicase" evidence="12">
    <location>
        <begin position="181"/>
        <end position="449"/>
    </location>
</feature>
<dbReference type="GO" id="GO:0016787">
    <property type="term" value="F:hydrolase activity"/>
    <property type="evidence" value="ECO:0007669"/>
    <property type="project" value="UniProtKB-KW"/>
</dbReference>
<keyword evidence="2" id="KW-0639">Primosome</keyword>
<evidence type="ECO:0000256" key="8">
    <source>
        <dbReference type="ARBA" id="ARBA00023125"/>
    </source>
</evidence>
<dbReference type="PANTHER" id="PTHR30153">
    <property type="entry name" value="REPLICATIVE DNA HELICASE DNAB"/>
    <property type="match status" value="1"/>
</dbReference>
<evidence type="ECO:0000313" key="14">
    <source>
        <dbReference type="Proteomes" id="UP001287445"/>
    </source>
</evidence>
<comment type="similarity">
    <text evidence="1">Belongs to the helicase family. DnaB subfamily.</text>
</comment>
<accession>A0AAJ2R5C9</accession>
<dbReference type="GO" id="GO:0003677">
    <property type="term" value="F:DNA binding"/>
    <property type="evidence" value="ECO:0007669"/>
    <property type="project" value="UniProtKB-KW"/>
</dbReference>
<keyword evidence="3" id="KW-0235">DNA replication</keyword>